<evidence type="ECO:0000313" key="2">
    <source>
        <dbReference type="Proteomes" id="UP001186974"/>
    </source>
</evidence>
<name>A0ACC3DQ93_9PEZI</name>
<protein>
    <submittedName>
        <fullName evidence="1">Uncharacterized protein</fullName>
    </submittedName>
</protein>
<reference evidence="1" key="1">
    <citation type="submission" date="2024-09" db="EMBL/GenBank/DDBJ databases">
        <title>Black Yeasts Isolated from many extreme environments.</title>
        <authorList>
            <person name="Coleine C."/>
            <person name="Stajich J.E."/>
            <person name="Selbmann L."/>
        </authorList>
    </citation>
    <scope>NUCLEOTIDE SEQUENCE</scope>
    <source>
        <strain evidence="1">CCFEE 5737</strain>
    </source>
</reference>
<dbReference type="Proteomes" id="UP001186974">
    <property type="component" value="Unassembled WGS sequence"/>
</dbReference>
<organism evidence="1 2">
    <name type="scientific">Coniosporium uncinatum</name>
    <dbReference type="NCBI Taxonomy" id="93489"/>
    <lineage>
        <taxon>Eukaryota</taxon>
        <taxon>Fungi</taxon>
        <taxon>Dikarya</taxon>
        <taxon>Ascomycota</taxon>
        <taxon>Pezizomycotina</taxon>
        <taxon>Dothideomycetes</taxon>
        <taxon>Dothideomycetes incertae sedis</taxon>
        <taxon>Coniosporium</taxon>
    </lineage>
</organism>
<gene>
    <name evidence="1" type="ORF">LTS18_006550</name>
</gene>
<proteinExistence type="predicted"/>
<evidence type="ECO:0000313" key="1">
    <source>
        <dbReference type="EMBL" id="KAK3078817.1"/>
    </source>
</evidence>
<dbReference type="EMBL" id="JAWDJW010001593">
    <property type="protein sequence ID" value="KAK3078817.1"/>
    <property type="molecule type" value="Genomic_DNA"/>
</dbReference>
<feature type="non-terminal residue" evidence="1">
    <location>
        <position position="1"/>
    </location>
</feature>
<sequence length="122" mass="13467">SNERETAALFSEDGGVKTSDEKKEPGTASISFTDLLQSPSATNDEGITKMVAEVGRWWFSSCYETVAPLPPPSSSADRNAPRRSLWADEALLHECEKRQTSFRMLIAYAQKPMVAARRTVSL</sequence>
<keyword evidence="2" id="KW-1185">Reference proteome</keyword>
<comment type="caution">
    <text evidence="1">The sequence shown here is derived from an EMBL/GenBank/DDBJ whole genome shotgun (WGS) entry which is preliminary data.</text>
</comment>
<accession>A0ACC3DQ93</accession>